<feature type="region of interest" description="Disordered" evidence="1">
    <location>
        <begin position="1"/>
        <end position="64"/>
    </location>
</feature>
<name>A0A7J8DTR2_MOLMO</name>
<evidence type="ECO:0000313" key="2">
    <source>
        <dbReference type="EMBL" id="KAF6426425.1"/>
    </source>
</evidence>
<reference evidence="2 3" key="1">
    <citation type="journal article" date="2020" name="Nature">
        <title>Six reference-quality genomes reveal evolution of bat adaptations.</title>
        <authorList>
            <person name="Jebb D."/>
            <person name="Huang Z."/>
            <person name="Pippel M."/>
            <person name="Hughes G.M."/>
            <person name="Lavrichenko K."/>
            <person name="Devanna P."/>
            <person name="Winkler S."/>
            <person name="Jermiin L.S."/>
            <person name="Skirmuntt E.C."/>
            <person name="Katzourakis A."/>
            <person name="Burkitt-Gray L."/>
            <person name="Ray D.A."/>
            <person name="Sullivan K.A.M."/>
            <person name="Roscito J.G."/>
            <person name="Kirilenko B.M."/>
            <person name="Davalos L.M."/>
            <person name="Corthals A.P."/>
            <person name="Power M.L."/>
            <person name="Jones G."/>
            <person name="Ransome R.D."/>
            <person name="Dechmann D.K.N."/>
            <person name="Locatelli A.G."/>
            <person name="Puechmaille S.J."/>
            <person name="Fedrigo O."/>
            <person name="Jarvis E.D."/>
            <person name="Hiller M."/>
            <person name="Vernes S.C."/>
            <person name="Myers E.W."/>
            <person name="Teeling E.C."/>
        </authorList>
    </citation>
    <scope>NUCLEOTIDE SEQUENCE [LARGE SCALE GENOMIC DNA]</scope>
    <source>
        <strain evidence="2">MMolMol1</strain>
        <tissue evidence="2">Muscle</tissue>
    </source>
</reference>
<dbReference type="Proteomes" id="UP000550707">
    <property type="component" value="Unassembled WGS sequence"/>
</dbReference>
<sequence length="155" mass="16583">MEATQTTSQDQTGITMKIKTNRQEQATKKQLGGPHNQGHCLNPGRLAKTREGAGSPRSAAASAGNCGSLRWDLWPRLGPVASAGTCGLGWDLWQPRLGPVAWAGSGALGLKSQVAPQCRAGTEDKSPAATHLGVRQREGRLDWNCVGTFRIWRVL</sequence>
<dbReference type="InParanoid" id="A0A7J8DTR2"/>
<evidence type="ECO:0000256" key="1">
    <source>
        <dbReference type="SAM" id="MobiDB-lite"/>
    </source>
</evidence>
<dbReference type="EMBL" id="JACASF010000016">
    <property type="protein sequence ID" value="KAF6426425.1"/>
    <property type="molecule type" value="Genomic_DNA"/>
</dbReference>
<feature type="compositionally biased region" description="Low complexity" evidence="1">
    <location>
        <begin position="52"/>
        <end position="64"/>
    </location>
</feature>
<dbReference type="AlphaFoldDB" id="A0A7J8DTR2"/>
<comment type="caution">
    <text evidence="2">The sequence shown here is derived from an EMBL/GenBank/DDBJ whole genome shotgun (WGS) entry which is preliminary data.</text>
</comment>
<gene>
    <name evidence="2" type="ORF">HJG59_009133</name>
</gene>
<protein>
    <submittedName>
        <fullName evidence="2">Uncharacterized protein</fullName>
    </submittedName>
</protein>
<accession>A0A7J8DTR2</accession>
<organism evidence="2 3">
    <name type="scientific">Molossus molossus</name>
    <name type="common">Pallas' mastiff bat</name>
    <name type="synonym">Vespertilio molossus</name>
    <dbReference type="NCBI Taxonomy" id="27622"/>
    <lineage>
        <taxon>Eukaryota</taxon>
        <taxon>Metazoa</taxon>
        <taxon>Chordata</taxon>
        <taxon>Craniata</taxon>
        <taxon>Vertebrata</taxon>
        <taxon>Euteleostomi</taxon>
        <taxon>Mammalia</taxon>
        <taxon>Eutheria</taxon>
        <taxon>Laurasiatheria</taxon>
        <taxon>Chiroptera</taxon>
        <taxon>Yangochiroptera</taxon>
        <taxon>Molossidae</taxon>
        <taxon>Molossus</taxon>
    </lineage>
</organism>
<proteinExistence type="predicted"/>
<keyword evidence="3" id="KW-1185">Reference proteome</keyword>
<evidence type="ECO:0000313" key="3">
    <source>
        <dbReference type="Proteomes" id="UP000550707"/>
    </source>
</evidence>
<feature type="compositionally biased region" description="Polar residues" evidence="1">
    <location>
        <begin position="1"/>
        <end position="14"/>
    </location>
</feature>